<organism evidence="9 10">
    <name type="scientific">Faecalimonas umbilicata</name>
    <dbReference type="NCBI Taxonomy" id="1912855"/>
    <lineage>
        <taxon>Bacteria</taxon>
        <taxon>Bacillati</taxon>
        <taxon>Bacillota</taxon>
        <taxon>Clostridia</taxon>
        <taxon>Lachnospirales</taxon>
        <taxon>Lachnospiraceae</taxon>
        <taxon>Faecalimonas</taxon>
    </lineage>
</organism>
<feature type="transmembrane region" description="Helical" evidence="6">
    <location>
        <begin position="12"/>
        <end position="31"/>
    </location>
</feature>
<dbReference type="EMBL" id="SLZV01000023">
    <property type="protein sequence ID" value="TCS65436.1"/>
    <property type="molecule type" value="Genomic_DNA"/>
</dbReference>
<dbReference type="GO" id="GO:0006882">
    <property type="term" value="P:intracellular zinc ion homeostasis"/>
    <property type="evidence" value="ECO:0007669"/>
    <property type="project" value="TreeGrafter"/>
</dbReference>
<dbReference type="Proteomes" id="UP000294613">
    <property type="component" value="Unassembled WGS sequence"/>
</dbReference>
<reference evidence="8 11" key="1">
    <citation type="journal article" date="2018" name="Int. J. Syst. Evol. Microbiol.">
        <title>Draft Genome Sequence of Faecalimonas umbilicata JCM 30896T, an Acetate-Producing Bacterium Isolated from Human Feces.</title>
        <authorList>
            <person name="Sakamoto M."/>
            <person name="Ikeyama N."/>
            <person name="Yuki M."/>
            <person name="Ohkuma M."/>
        </authorList>
    </citation>
    <scope>NUCLEOTIDE SEQUENCE [LARGE SCALE GENOMIC DNA]</scope>
    <source>
        <strain evidence="8 11">EGH7</strain>
    </source>
</reference>
<dbReference type="PANTHER" id="PTHR43840:SF15">
    <property type="entry name" value="MITOCHONDRIAL METAL TRANSPORTER 1-RELATED"/>
    <property type="match status" value="1"/>
</dbReference>
<keyword evidence="2" id="KW-0813">Transport</keyword>
<proteinExistence type="predicted"/>
<feature type="transmembrane region" description="Helical" evidence="6">
    <location>
        <begin position="73"/>
        <end position="95"/>
    </location>
</feature>
<dbReference type="SUPFAM" id="SSF161111">
    <property type="entry name" value="Cation efflux protein transmembrane domain-like"/>
    <property type="match status" value="1"/>
</dbReference>
<feature type="transmembrane region" description="Helical" evidence="6">
    <location>
        <begin position="115"/>
        <end position="133"/>
    </location>
</feature>
<evidence type="ECO:0000256" key="5">
    <source>
        <dbReference type="ARBA" id="ARBA00023136"/>
    </source>
</evidence>
<accession>A0A4R3JJF1</accession>
<dbReference type="InterPro" id="IPR058533">
    <property type="entry name" value="Cation_efflux_TM"/>
</dbReference>
<dbReference type="GO" id="GO:0015341">
    <property type="term" value="F:zinc efflux antiporter activity"/>
    <property type="evidence" value="ECO:0007669"/>
    <property type="project" value="TreeGrafter"/>
</dbReference>
<dbReference type="PANTHER" id="PTHR43840">
    <property type="entry name" value="MITOCHONDRIAL METAL TRANSPORTER 1-RELATED"/>
    <property type="match status" value="1"/>
</dbReference>
<feature type="transmembrane region" description="Helical" evidence="6">
    <location>
        <begin position="178"/>
        <end position="197"/>
    </location>
</feature>
<evidence type="ECO:0000256" key="2">
    <source>
        <dbReference type="ARBA" id="ARBA00022448"/>
    </source>
</evidence>
<evidence type="ECO:0000259" key="7">
    <source>
        <dbReference type="Pfam" id="PF01545"/>
    </source>
</evidence>
<evidence type="ECO:0000313" key="8">
    <source>
        <dbReference type="EMBL" id="GBU03923.1"/>
    </source>
</evidence>
<feature type="domain" description="Cation efflux protein transmembrane" evidence="7">
    <location>
        <begin position="12"/>
        <end position="209"/>
    </location>
</feature>
<keyword evidence="3 6" id="KW-0812">Transmembrane</keyword>
<protein>
    <submittedName>
        <fullName evidence="9">Cation diffusion facilitator family transporter</fullName>
    </submittedName>
</protein>
<dbReference type="Gene3D" id="1.20.1510.10">
    <property type="entry name" value="Cation efflux protein transmembrane domain"/>
    <property type="match status" value="1"/>
</dbReference>
<keyword evidence="4 6" id="KW-1133">Transmembrane helix</keyword>
<feature type="transmembrane region" description="Helical" evidence="6">
    <location>
        <begin position="154"/>
        <end position="172"/>
    </location>
</feature>
<keyword evidence="5 6" id="KW-0472">Membrane</keyword>
<dbReference type="EMBL" id="BHEO01000002">
    <property type="protein sequence ID" value="GBU03923.1"/>
    <property type="molecule type" value="Genomic_DNA"/>
</dbReference>
<name>A0A4R3JJF1_9FIRM</name>
<evidence type="ECO:0000256" key="1">
    <source>
        <dbReference type="ARBA" id="ARBA00004141"/>
    </source>
</evidence>
<comment type="caution">
    <text evidence="9">The sequence shown here is derived from an EMBL/GenBank/DDBJ whole genome shotgun (WGS) entry which is preliminary data.</text>
</comment>
<dbReference type="Proteomes" id="UP000702954">
    <property type="component" value="Unassembled WGS sequence"/>
</dbReference>
<dbReference type="GO" id="GO:0015093">
    <property type="term" value="F:ferrous iron transmembrane transporter activity"/>
    <property type="evidence" value="ECO:0007669"/>
    <property type="project" value="TreeGrafter"/>
</dbReference>
<reference evidence="9 10" key="2">
    <citation type="submission" date="2019-03" db="EMBL/GenBank/DDBJ databases">
        <title>Genomic Encyclopedia of Type Strains, Phase IV (KMG-IV): sequencing the most valuable type-strain genomes for metagenomic binning, comparative biology and taxonomic classification.</title>
        <authorList>
            <person name="Goeker M."/>
        </authorList>
    </citation>
    <scope>NUCLEOTIDE SEQUENCE [LARGE SCALE GENOMIC DNA]</scope>
    <source>
        <strain evidence="9 10">DSM 103426</strain>
    </source>
</reference>
<dbReference type="AlphaFoldDB" id="A0A4R3JJF1"/>
<evidence type="ECO:0000313" key="9">
    <source>
        <dbReference type="EMBL" id="TCS65436.1"/>
    </source>
</evidence>
<evidence type="ECO:0000313" key="10">
    <source>
        <dbReference type="Proteomes" id="UP000294613"/>
    </source>
</evidence>
<dbReference type="Pfam" id="PF01545">
    <property type="entry name" value="Cation_efflux"/>
    <property type="match status" value="1"/>
</dbReference>
<feature type="transmembrane region" description="Helical" evidence="6">
    <location>
        <begin position="43"/>
        <end position="61"/>
    </location>
</feature>
<evidence type="ECO:0000313" key="11">
    <source>
        <dbReference type="Proteomes" id="UP000702954"/>
    </source>
</evidence>
<dbReference type="RefSeq" id="WP_116441084.1">
    <property type="nucleotide sequence ID" value="NZ_BHEO01000002.1"/>
</dbReference>
<keyword evidence="11" id="KW-1185">Reference proteome</keyword>
<comment type="subcellular location">
    <subcellularLocation>
        <location evidence="1">Membrane</location>
        <topology evidence="1">Multi-pass membrane protein</topology>
    </subcellularLocation>
</comment>
<evidence type="ECO:0000256" key="6">
    <source>
        <dbReference type="SAM" id="Phobius"/>
    </source>
</evidence>
<dbReference type="InterPro" id="IPR050291">
    <property type="entry name" value="CDF_Transporter"/>
</dbReference>
<evidence type="ECO:0000256" key="4">
    <source>
        <dbReference type="ARBA" id="ARBA00022989"/>
    </source>
</evidence>
<gene>
    <name evidence="9" type="ORF">EDD74_1232</name>
    <name evidence="8" type="ORF">FAEUMB_04640</name>
</gene>
<dbReference type="GO" id="GO:0015086">
    <property type="term" value="F:cadmium ion transmembrane transporter activity"/>
    <property type="evidence" value="ECO:0007669"/>
    <property type="project" value="TreeGrafter"/>
</dbReference>
<dbReference type="GO" id="GO:0005886">
    <property type="term" value="C:plasma membrane"/>
    <property type="evidence" value="ECO:0007669"/>
    <property type="project" value="TreeGrafter"/>
</dbReference>
<sequence length="297" mass="33711">MITEKKEKRILMMSFISGLAFAVIEFIFSIYSHSQSALTDAVYDASELVFIALLLFLTPLFHKPVSEKHPYGYFQIESIFVIIKGVMMLSVTMGVSAEIIESALSGGNAVNNAQISVFQLFLGIASIIIFVIMKKWNKNLSSPTIEAELLGWKLDIVYSLGMSFAFFISLYLERTPLAFVAPYFDQIVAVVVMIFMLPESVKVLWNAIKEVFLFSPEKHVVDEIKTLCNPILEKYQFSPVFYDVTKTGRHLWIAVYFQIATESMSVRDLESALRQVNEQTKEKYQECTCELILVPGK</sequence>
<dbReference type="InterPro" id="IPR027469">
    <property type="entry name" value="Cation_efflux_TMD_sf"/>
</dbReference>
<evidence type="ECO:0000256" key="3">
    <source>
        <dbReference type="ARBA" id="ARBA00022692"/>
    </source>
</evidence>